<name>A0ABQ9W1W0_SAGOE</name>
<sequence>DPGSLISGRAPPHRGGHRSCPSTGFQLWPPEGLEQDPEFCHSCKKANGGGAPTG</sequence>
<proteinExistence type="predicted"/>
<evidence type="ECO:0000313" key="2">
    <source>
        <dbReference type="EMBL" id="KAK2115350.1"/>
    </source>
</evidence>
<protein>
    <submittedName>
        <fullName evidence="2">Uncharacterized protein</fullName>
    </submittedName>
</protein>
<keyword evidence="3" id="KW-1185">Reference proteome</keyword>
<dbReference type="Proteomes" id="UP001266305">
    <property type="component" value="Unassembled WGS sequence"/>
</dbReference>
<evidence type="ECO:0000256" key="1">
    <source>
        <dbReference type="SAM" id="MobiDB-lite"/>
    </source>
</evidence>
<feature type="non-terminal residue" evidence="2">
    <location>
        <position position="54"/>
    </location>
</feature>
<evidence type="ECO:0000313" key="3">
    <source>
        <dbReference type="Proteomes" id="UP001266305"/>
    </source>
</evidence>
<gene>
    <name evidence="2" type="ORF">P7K49_005976</name>
</gene>
<feature type="region of interest" description="Disordered" evidence="1">
    <location>
        <begin position="1"/>
        <end position="33"/>
    </location>
</feature>
<reference evidence="2 3" key="1">
    <citation type="submission" date="2023-05" db="EMBL/GenBank/DDBJ databases">
        <title>B98-5 Cell Line De Novo Hybrid Assembly: An Optical Mapping Approach.</title>
        <authorList>
            <person name="Kananen K."/>
            <person name="Auerbach J.A."/>
            <person name="Kautto E."/>
            <person name="Blachly J.S."/>
        </authorList>
    </citation>
    <scope>NUCLEOTIDE SEQUENCE [LARGE SCALE GENOMIC DNA]</scope>
    <source>
        <strain evidence="2">B95-8</strain>
        <tissue evidence="2">Cell line</tissue>
    </source>
</reference>
<accession>A0ABQ9W1W0</accession>
<organism evidence="2 3">
    <name type="scientific">Saguinus oedipus</name>
    <name type="common">Cotton-top tamarin</name>
    <name type="synonym">Oedipomidas oedipus</name>
    <dbReference type="NCBI Taxonomy" id="9490"/>
    <lineage>
        <taxon>Eukaryota</taxon>
        <taxon>Metazoa</taxon>
        <taxon>Chordata</taxon>
        <taxon>Craniata</taxon>
        <taxon>Vertebrata</taxon>
        <taxon>Euteleostomi</taxon>
        <taxon>Mammalia</taxon>
        <taxon>Eutheria</taxon>
        <taxon>Euarchontoglires</taxon>
        <taxon>Primates</taxon>
        <taxon>Haplorrhini</taxon>
        <taxon>Platyrrhini</taxon>
        <taxon>Cebidae</taxon>
        <taxon>Callitrichinae</taxon>
        <taxon>Saguinus</taxon>
    </lineage>
</organism>
<dbReference type="EMBL" id="JASSZA010000003">
    <property type="protein sequence ID" value="KAK2115350.1"/>
    <property type="molecule type" value="Genomic_DNA"/>
</dbReference>
<comment type="caution">
    <text evidence="2">The sequence shown here is derived from an EMBL/GenBank/DDBJ whole genome shotgun (WGS) entry which is preliminary data.</text>
</comment>
<feature type="non-terminal residue" evidence="2">
    <location>
        <position position="1"/>
    </location>
</feature>